<dbReference type="InterPro" id="IPR020846">
    <property type="entry name" value="MFS_dom"/>
</dbReference>
<evidence type="ECO:0000313" key="11">
    <source>
        <dbReference type="Proteomes" id="UP000023703"/>
    </source>
</evidence>
<keyword evidence="3" id="KW-0813">Transport</keyword>
<comment type="subcellular location">
    <subcellularLocation>
        <location evidence="1">Cell membrane</location>
        <topology evidence="1">Multi-pass membrane protein</topology>
    </subcellularLocation>
</comment>
<dbReference type="KEGG" id="cgy:CGLY_06875"/>
<reference evidence="10 11" key="1">
    <citation type="journal article" date="2015" name="Int. J. Syst. Evol. Microbiol.">
        <title>Revisiting Corynebacterium glyciniphilum (ex Kubota et al., 1972) sp. nov., nom. rev., isolated from putrefied banana.</title>
        <authorList>
            <person name="Al-Dilaimi A."/>
            <person name="Bednarz H."/>
            <person name="Lomker A."/>
            <person name="Niehaus K."/>
            <person name="Kalinowski J."/>
            <person name="Ruckert C."/>
        </authorList>
    </citation>
    <scope>NUCLEOTIDE SEQUENCE [LARGE SCALE GENOMIC DNA]</scope>
    <source>
        <strain evidence="10">AJ 3170</strain>
    </source>
</reference>
<dbReference type="SUPFAM" id="SSF103473">
    <property type="entry name" value="MFS general substrate transporter"/>
    <property type="match status" value="1"/>
</dbReference>
<evidence type="ECO:0000256" key="3">
    <source>
        <dbReference type="ARBA" id="ARBA00022448"/>
    </source>
</evidence>
<feature type="transmembrane region" description="Helical" evidence="8">
    <location>
        <begin position="27"/>
        <end position="48"/>
    </location>
</feature>
<sequence>MTETNAPATPAPHYPTMPLPAKEAWPALFALCTGFFMILLDQTIVAVATPEFQRQLHADYNQVIWVTSAYLLTFAVPLLVTGRLGDRFGPRNVYVVGMAVFTCSSLWCGLAGGVEELIAARAVQGLGAALLTPQTMAVINRIFPRDKRGSALGVWGATAGLSTLCGPLLGGLITGTVGWEWVFFINVPIGVLSIIAVMVWVPRFPPAARRIDPLSIVLSVVAVFLLVFGLQEGESMDWAWWIWMMIGVSFMLFALFVRQQVVAEHRGRDPLMPLSLFRVRNFSLGNIGIVSMGFAVASVPLPFTLYYQQVHGLSPLQAGIMLVPQAATSLVLSPIVGRLTDRYSSRGLGASGFAVMALSTVGMTAVMVSGVHHYWTIIPLIGLGIGNSLVWAPNSASTMRDLEMNQMGAGSGVYNQTRQLGSVIGVAAVGAMMQWRLTVDDPGTAFGLSVLIPAAMMLVGVTSSLLSTNNLHQSQARK</sequence>
<dbReference type="PANTHER" id="PTHR42718:SF46">
    <property type="entry name" value="BLR6921 PROTEIN"/>
    <property type="match status" value="1"/>
</dbReference>
<dbReference type="HOGENOM" id="CLU_000960_28_1_11"/>
<accession>X5E8S6</accession>
<keyword evidence="11" id="KW-1185">Reference proteome</keyword>
<feature type="transmembrane region" description="Helical" evidence="8">
    <location>
        <begin position="238"/>
        <end position="258"/>
    </location>
</feature>
<feature type="transmembrane region" description="Helical" evidence="8">
    <location>
        <begin position="118"/>
        <end position="139"/>
    </location>
</feature>
<feature type="transmembrane region" description="Helical" evidence="8">
    <location>
        <begin position="60"/>
        <end position="80"/>
    </location>
</feature>
<evidence type="ECO:0000256" key="1">
    <source>
        <dbReference type="ARBA" id="ARBA00004651"/>
    </source>
</evidence>
<dbReference type="Pfam" id="PF07690">
    <property type="entry name" value="MFS_1"/>
    <property type="match status" value="1"/>
</dbReference>
<feature type="transmembrane region" description="Helical" evidence="8">
    <location>
        <begin position="315"/>
        <end position="336"/>
    </location>
</feature>
<dbReference type="InterPro" id="IPR036259">
    <property type="entry name" value="MFS_trans_sf"/>
</dbReference>
<evidence type="ECO:0000256" key="2">
    <source>
        <dbReference type="ARBA" id="ARBA00008537"/>
    </source>
</evidence>
<dbReference type="Proteomes" id="UP000023703">
    <property type="component" value="Chromosome"/>
</dbReference>
<dbReference type="PROSITE" id="PS50850">
    <property type="entry name" value="MFS"/>
    <property type="match status" value="1"/>
</dbReference>
<dbReference type="FunFam" id="1.20.1720.10:FF:000021">
    <property type="entry name" value="Drug resistance transporter, EmrB/QacA subfamily"/>
    <property type="match status" value="1"/>
</dbReference>
<evidence type="ECO:0000256" key="8">
    <source>
        <dbReference type="SAM" id="Phobius"/>
    </source>
</evidence>
<organism evidence="10 11">
    <name type="scientific">Corynebacterium glyciniphilum AJ 3170</name>
    <dbReference type="NCBI Taxonomy" id="1404245"/>
    <lineage>
        <taxon>Bacteria</taxon>
        <taxon>Bacillati</taxon>
        <taxon>Actinomycetota</taxon>
        <taxon>Actinomycetes</taxon>
        <taxon>Mycobacteriales</taxon>
        <taxon>Corynebacteriaceae</taxon>
        <taxon>Corynebacterium</taxon>
    </lineage>
</organism>
<name>X5E8S6_9CORY</name>
<dbReference type="Gene3D" id="1.20.1250.20">
    <property type="entry name" value="MFS general substrate transporter like domains"/>
    <property type="match status" value="1"/>
</dbReference>
<proteinExistence type="inferred from homology"/>
<protein>
    <submittedName>
        <fullName evidence="10">Drug resistance transporter, MFS-type</fullName>
    </submittedName>
</protein>
<evidence type="ECO:0000256" key="5">
    <source>
        <dbReference type="ARBA" id="ARBA00022692"/>
    </source>
</evidence>
<evidence type="ECO:0000256" key="4">
    <source>
        <dbReference type="ARBA" id="ARBA00022475"/>
    </source>
</evidence>
<evidence type="ECO:0000256" key="6">
    <source>
        <dbReference type="ARBA" id="ARBA00022989"/>
    </source>
</evidence>
<keyword evidence="4" id="KW-1003">Cell membrane</keyword>
<dbReference type="GO" id="GO:0005886">
    <property type="term" value="C:plasma membrane"/>
    <property type="evidence" value="ECO:0007669"/>
    <property type="project" value="UniProtKB-SubCell"/>
</dbReference>
<feature type="transmembrane region" description="Helical" evidence="8">
    <location>
        <begin position="413"/>
        <end position="433"/>
    </location>
</feature>
<feature type="transmembrane region" description="Helical" evidence="8">
    <location>
        <begin position="213"/>
        <end position="232"/>
    </location>
</feature>
<feature type="transmembrane region" description="Helical" evidence="8">
    <location>
        <begin position="374"/>
        <end position="392"/>
    </location>
</feature>
<feature type="transmembrane region" description="Helical" evidence="8">
    <location>
        <begin position="151"/>
        <end position="175"/>
    </location>
</feature>
<dbReference type="PANTHER" id="PTHR42718">
    <property type="entry name" value="MAJOR FACILITATOR SUPERFAMILY MULTIDRUG TRANSPORTER MFSC"/>
    <property type="match status" value="1"/>
</dbReference>
<evidence type="ECO:0000259" key="9">
    <source>
        <dbReference type="PROSITE" id="PS50850"/>
    </source>
</evidence>
<dbReference type="eggNOG" id="COG0477">
    <property type="taxonomic scope" value="Bacteria"/>
</dbReference>
<dbReference type="Gene3D" id="1.20.1720.10">
    <property type="entry name" value="Multidrug resistance protein D"/>
    <property type="match status" value="1"/>
</dbReference>
<dbReference type="STRING" id="1404245.CGLY_06875"/>
<dbReference type="InterPro" id="IPR004638">
    <property type="entry name" value="EmrB-like"/>
</dbReference>
<gene>
    <name evidence="10" type="ORF">CGLY_06875</name>
</gene>
<comment type="similarity">
    <text evidence="2">Belongs to the major facilitator superfamily. EmrB family.</text>
</comment>
<dbReference type="PRINTS" id="PR01036">
    <property type="entry name" value="TCRTETB"/>
</dbReference>
<feature type="transmembrane region" description="Helical" evidence="8">
    <location>
        <begin position="445"/>
        <end position="468"/>
    </location>
</feature>
<dbReference type="AlphaFoldDB" id="X5E8S6"/>
<feature type="transmembrane region" description="Helical" evidence="8">
    <location>
        <begin position="348"/>
        <end position="368"/>
    </location>
</feature>
<dbReference type="InterPro" id="IPR011701">
    <property type="entry name" value="MFS"/>
</dbReference>
<dbReference type="EMBL" id="CP006842">
    <property type="protein sequence ID" value="AHW63820.1"/>
    <property type="molecule type" value="Genomic_DNA"/>
</dbReference>
<evidence type="ECO:0000313" key="10">
    <source>
        <dbReference type="EMBL" id="AHW63820.1"/>
    </source>
</evidence>
<feature type="transmembrane region" description="Helical" evidence="8">
    <location>
        <begin position="92"/>
        <end position="112"/>
    </location>
</feature>
<feature type="transmembrane region" description="Helical" evidence="8">
    <location>
        <begin position="181"/>
        <end position="201"/>
    </location>
</feature>
<keyword evidence="6 8" id="KW-1133">Transmembrane helix</keyword>
<dbReference type="GO" id="GO:0022857">
    <property type="term" value="F:transmembrane transporter activity"/>
    <property type="evidence" value="ECO:0007669"/>
    <property type="project" value="InterPro"/>
</dbReference>
<dbReference type="NCBIfam" id="TIGR00711">
    <property type="entry name" value="efflux_EmrB"/>
    <property type="match status" value="1"/>
</dbReference>
<feature type="transmembrane region" description="Helical" evidence="8">
    <location>
        <begin position="279"/>
        <end position="303"/>
    </location>
</feature>
<keyword evidence="7 8" id="KW-0472">Membrane</keyword>
<keyword evidence="5 8" id="KW-0812">Transmembrane</keyword>
<evidence type="ECO:0000256" key="7">
    <source>
        <dbReference type="ARBA" id="ARBA00023136"/>
    </source>
</evidence>
<dbReference type="CDD" id="cd17321">
    <property type="entry name" value="MFS_MMR_MDR_like"/>
    <property type="match status" value="1"/>
</dbReference>
<feature type="domain" description="Major facilitator superfamily (MFS) profile" evidence="9">
    <location>
        <begin position="27"/>
        <end position="472"/>
    </location>
</feature>